<dbReference type="EMBL" id="BONN01000005">
    <property type="protein sequence ID" value="GIG32850.1"/>
    <property type="molecule type" value="Genomic_DNA"/>
</dbReference>
<evidence type="ECO:0000313" key="4">
    <source>
        <dbReference type="Proteomes" id="UP000577956"/>
    </source>
</evidence>
<evidence type="ECO:0000256" key="1">
    <source>
        <dbReference type="SAM" id="MobiDB-lite"/>
    </source>
</evidence>
<protein>
    <submittedName>
        <fullName evidence="3">Uncharacterized protein</fullName>
    </submittedName>
</protein>
<reference evidence="3 4" key="1">
    <citation type="submission" date="2020-07" db="EMBL/GenBank/DDBJ databases">
        <title>Sequencing the genomes of 1000 actinobacteria strains.</title>
        <authorList>
            <person name="Klenk H.-P."/>
        </authorList>
    </citation>
    <scope>NUCLEOTIDE SEQUENCE [LARGE SCALE GENOMIC DNA]</scope>
    <source>
        <strain evidence="3 4">DSM 24482</strain>
    </source>
</reference>
<evidence type="ECO:0000313" key="5">
    <source>
        <dbReference type="Proteomes" id="UP000618382"/>
    </source>
</evidence>
<keyword evidence="5" id="KW-1185">Reference proteome</keyword>
<accession>A0A7Y9FJ50</accession>
<proteinExistence type="predicted"/>
<dbReference type="EMBL" id="JACCBK010000001">
    <property type="protein sequence ID" value="NYD87942.1"/>
    <property type="molecule type" value="Genomic_DNA"/>
</dbReference>
<evidence type="ECO:0000313" key="2">
    <source>
        <dbReference type="EMBL" id="GIG32850.1"/>
    </source>
</evidence>
<feature type="region of interest" description="Disordered" evidence="1">
    <location>
        <begin position="1"/>
        <end position="62"/>
    </location>
</feature>
<evidence type="ECO:0000313" key="3">
    <source>
        <dbReference type="EMBL" id="NYD87942.1"/>
    </source>
</evidence>
<dbReference type="Proteomes" id="UP000618382">
    <property type="component" value="Unassembled WGS sequence"/>
</dbReference>
<sequence length="62" mass="7116">MHATTTFEVARRDHADRLARSARARSREDRSRPAADAAGRPPDPRTPRGRHRWNPQEWTLSG</sequence>
<reference evidence="2 5" key="2">
    <citation type="submission" date="2021-01" db="EMBL/GenBank/DDBJ databases">
        <title>Whole genome shotgun sequence of Cellulomonas oligotrophica NBRC 109435.</title>
        <authorList>
            <person name="Komaki H."/>
            <person name="Tamura T."/>
        </authorList>
    </citation>
    <scope>NUCLEOTIDE SEQUENCE [LARGE SCALE GENOMIC DNA]</scope>
    <source>
        <strain evidence="2 5">NBRC 109435</strain>
    </source>
</reference>
<dbReference type="Proteomes" id="UP000577956">
    <property type="component" value="Unassembled WGS sequence"/>
</dbReference>
<organism evidence="3 4">
    <name type="scientific">Cellulomonas oligotrophica</name>
    <dbReference type="NCBI Taxonomy" id="931536"/>
    <lineage>
        <taxon>Bacteria</taxon>
        <taxon>Bacillati</taxon>
        <taxon>Actinomycetota</taxon>
        <taxon>Actinomycetes</taxon>
        <taxon>Micrococcales</taxon>
        <taxon>Cellulomonadaceae</taxon>
        <taxon>Cellulomonas</taxon>
    </lineage>
</organism>
<feature type="compositionally biased region" description="Basic and acidic residues" evidence="1">
    <location>
        <begin position="9"/>
        <end position="33"/>
    </location>
</feature>
<comment type="caution">
    <text evidence="3">The sequence shown here is derived from an EMBL/GenBank/DDBJ whole genome shotgun (WGS) entry which is preliminary data.</text>
</comment>
<dbReference type="AlphaFoldDB" id="A0A7Y9FJ50"/>
<name>A0A7Y9FJ50_9CELL</name>
<gene>
    <name evidence="3" type="ORF">BKA21_003491</name>
    <name evidence="2" type="ORF">Col01nite_20090</name>
</gene>